<gene>
    <name evidence="1" type="ORF">DILT_LOCUS1035</name>
</gene>
<sequence length="51" mass="5697">MKLCEKSAIWSTVFPDEKSALGYFDFSSGLLKLDHASQRDGTMPPVYSVEL</sequence>
<evidence type="ECO:0000313" key="2">
    <source>
        <dbReference type="Proteomes" id="UP000281553"/>
    </source>
</evidence>
<organism evidence="1 2">
    <name type="scientific">Dibothriocephalus latus</name>
    <name type="common">Fish tapeworm</name>
    <name type="synonym">Diphyllobothrium latum</name>
    <dbReference type="NCBI Taxonomy" id="60516"/>
    <lineage>
        <taxon>Eukaryota</taxon>
        <taxon>Metazoa</taxon>
        <taxon>Spiralia</taxon>
        <taxon>Lophotrochozoa</taxon>
        <taxon>Platyhelminthes</taxon>
        <taxon>Cestoda</taxon>
        <taxon>Eucestoda</taxon>
        <taxon>Diphyllobothriidea</taxon>
        <taxon>Diphyllobothriidae</taxon>
        <taxon>Dibothriocephalus</taxon>
    </lineage>
</organism>
<dbReference type="EMBL" id="UYRU01005915">
    <property type="protein sequence ID" value="VDK39450.1"/>
    <property type="molecule type" value="Genomic_DNA"/>
</dbReference>
<proteinExistence type="predicted"/>
<accession>A0A3P6Q5E9</accession>
<evidence type="ECO:0000313" key="1">
    <source>
        <dbReference type="EMBL" id="VDK39450.1"/>
    </source>
</evidence>
<protein>
    <submittedName>
        <fullName evidence="1">Uncharacterized protein</fullName>
    </submittedName>
</protein>
<dbReference type="AlphaFoldDB" id="A0A3P6Q5E9"/>
<dbReference type="Proteomes" id="UP000281553">
    <property type="component" value="Unassembled WGS sequence"/>
</dbReference>
<reference evidence="1 2" key="1">
    <citation type="submission" date="2018-11" db="EMBL/GenBank/DDBJ databases">
        <authorList>
            <consortium name="Pathogen Informatics"/>
        </authorList>
    </citation>
    <scope>NUCLEOTIDE SEQUENCE [LARGE SCALE GENOMIC DNA]</scope>
</reference>
<keyword evidence="2" id="KW-1185">Reference proteome</keyword>
<name>A0A3P6Q5E9_DIBLA</name>